<organism evidence="1 2">
    <name type="scientific">Ornithinibacillus caprae</name>
    <dbReference type="NCBI Taxonomy" id="2678566"/>
    <lineage>
        <taxon>Bacteria</taxon>
        <taxon>Bacillati</taxon>
        <taxon>Bacillota</taxon>
        <taxon>Bacilli</taxon>
        <taxon>Bacillales</taxon>
        <taxon>Bacillaceae</taxon>
        <taxon>Ornithinibacillus</taxon>
    </lineage>
</organism>
<comment type="caution">
    <text evidence="1">The sequence shown here is derived from an EMBL/GenBank/DDBJ whole genome shotgun (WGS) entry which is preliminary data.</text>
</comment>
<name>A0A6N8FPR7_9BACI</name>
<sequence>MKSTFKVSYEELVRNNKEEIMKDKKYLSKLEERIEQRIEGSVQETKGSEE</sequence>
<dbReference type="InterPro" id="IPR025004">
    <property type="entry name" value="SenN/SenS"/>
</dbReference>
<keyword evidence="2" id="KW-1185">Reference proteome</keyword>
<dbReference type="Pfam" id="PF13040">
    <property type="entry name" value="Fur_reg_FbpB"/>
    <property type="match status" value="1"/>
</dbReference>
<gene>
    <name evidence="1" type="ORF">GMD78_17480</name>
</gene>
<reference evidence="1 2" key="1">
    <citation type="submission" date="2019-11" db="EMBL/GenBank/DDBJ databases">
        <authorList>
            <person name="Li X."/>
        </authorList>
    </citation>
    <scope>NUCLEOTIDE SEQUENCE [LARGE SCALE GENOMIC DNA]</scope>
    <source>
        <strain evidence="1 2">L9</strain>
    </source>
</reference>
<evidence type="ECO:0000313" key="2">
    <source>
        <dbReference type="Proteomes" id="UP000469125"/>
    </source>
</evidence>
<dbReference type="RefSeq" id="WP_155670811.1">
    <property type="nucleotide sequence ID" value="NZ_WOCA01000018.1"/>
</dbReference>
<dbReference type="EMBL" id="WOCA01000018">
    <property type="protein sequence ID" value="MUK90167.1"/>
    <property type="molecule type" value="Genomic_DNA"/>
</dbReference>
<dbReference type="AlphaFoldDB" id="A0A6N8FPR7"/>
<dbReference type="Proteomes" id="UP000469125">
    <property type="component" value="Unassembled WGS sequence"/>
</dbReference>
<accession>A0A6N8FPR7</accession>
<protein>
    <submittedName>
        <fullName evidence="1">FbpB family small basic protein</fullName>
    </submittedName>
</protein>
<proteinExistence type="predicted"/>
<evidence type="ECO:0000313" key="1">
    <source>
        <dbReference type="EMBL" id="MUK90167.1"/>
    </source>
</evidence>